<dbReference type="Gene3D" id="3.20.20.150">
    <property type="entry name" value="Divalent-metal-dependent TIM barrel enzymes"/>
    <property type="match status" value="1"/>
</dbReference>
<dbReference type="PANTHER" id="PTHR12110:SF41">
    <property type="entry name" value="INOSOSE DEHYDRATASE"/>
    <property type="match status" value="1"/>
</dbReference>
<sequence>MTTPTTTSIQLFTLRDQLDRSLDDTLAGVAGAGFTAVEPYDFVRRAAEFAAAFERHGLRAPTGHAFLASPSFIGPDGSPTDDATPTNDEVFEAATTLGMQIVFDPYTDPERWSTRADIEVTAERLNAAAAAAAAHGLRVGYHNHAHELDREVAGADGRLGLEVLADALDPAVLLEVDLYWAARAGTDVPALVHRLGDRVAAVHVKDGSLAPALTAEYPPADQVPAGEGNVPLRAAIAAATALEYTVVEFDAYHGGDLYAAVAASRGFLDARAAA</sequence>
<keyword evidence="1" id="KW-0119">Carbohydrate metabolism</keyword>
<evidence type="ECO:0000259" key="2">
    <source>
        <dbReference type="Pfam" id="PF01261"/>
    </source>
</evidence>
<organism evidence="3 4">
    <name type="scientific">Agromyces intestinalis</name>
    <dbReference type="NCBI Taxonomy" id="2592652"/>
    <lineage>
        <taxon>Bacteria</taxon>
        <taxon>Bacillati</taxon>
        <taxon>Actinomycetota</taxon>
        <taxon>Actinomycetes</taxon>
        <taxon>Micrococcales</taxon>
        <taxon>Microbacteriaceae</taxon>
        <taxon>Agromyces</taxon>
    </lineage>
</organism>
<dbReference type="InterPro" id="IPR013022">
    <property type="entry name" value="Xyl_isomerase-like_TIM-brl"/>
</dbReference>
<evidence type="ECO:0000256" key="1">
    <source>
        <dbReference type="ARBA" id="ARBA00023277"/>
    </source>
</evidence>
<dbReference type="GO" id="GO:0016853">
    <property type="term" value="F:isomerase activity"/>
    <property type="evidence" value="ECO:0007669"/>
    <property type="project" value="UniProtKB-KW"/>
</dbReference>
<dbReference type="AlphaFoldDB" id="A0A5C1YFG3"/>
<dbReference type="InterPro" id="IPR050312">
    <property type="entry name" value="IolE/XylAMocC-like"/>
</dbReference>
<dbReference type="KEGG" id="ail:FLP10_08270"/>
<dbReference type="Pfam" id="PF01261">
    <property type="entry name" value="AP_endonuc_2"/>
    <property type="match status" value="1"/>
</dbReference>
<reference evidence="3 4" key="1">
    <citation type="submission" date="2019-09" db="EMBL/GenBank/DDBJ databases">
        <title>Genome sequencing of strain KACC 19306.</title>
        <authorList>
            <person name="Heo J."/>
            <person name="Kim S.-J."/>
            <person name="Kim J.-S."/>
            <person name="Hong S.-B."/>
            <person name="Kwon S.-W."/>
        </authorList>
    </citation>
    <scope>NUCLEOTIDE SEQUENCE [LARGE SCALE GENOMIC DNA]</scope>
    <source>
        <strain evidence="3 4">KACC 19306</strain>
    </source>
</reference>
<dbReference type="OrthoDB" id="5182842at2"/>
<dbReference type="Proteomes" id="UP000324678">
    <property type="component" value="Chromosome"/>
</dbReference>
<evidence type="ECO:0000313" key="4">
    <source>
        <dbReference type="Proteomes" id="UP000324678"/>
    </source>
</evidence>
<dbReference type="EMBL" id="CP043505">
    <property type="protein sequence ID" value="QEO14418.1"/>
    <property type="molecule type" value="Genomic_DNA"/>
</dbReference>
<protein>
    <submittedName>
        <fullName evidence="3">Sugar phosphate isomerase/epimerase</fullName>
    </submittedName>
</protein>
<dbReference type="InterPro" id="IPR036237">
    <property type="entry name" value="Xyl_isomerase-like_sf"/>
</dbReference>
<dbReference type="SUPFAM" id="SSF51658">
    <property type="entry name" value="Xylose isomerase-like"/>
    <property type="match status" value="1"/>
</dbReference>
<dbReference type="PANTHER" id="PTHR12110">
    <property type="entry name" value="HYDROXYPYRUVATE ISOMERASE"/>
    <property type="match status" value="1"/>
</dbReference>
<evidence type="ECO:0000313" key="3">
    <source>
        <dbReference type="EMBL" id="QEO14418.1"/>
    </source>
</evidence>
<feature type="domain" description="Xylose isomerase-like TIM barrel" evidence="2">
    <location>
        <begin position="29"/>
        <end position="244"/>
    </location>
</feature>
<keyword evidence="4" id="KW-1185">Reference proteome</keyword>
<keyword evidence="3" id="KW-0413">Isomerase</keyword>
<proteinExistence type="predicted"/>
<dbReference type="RefSeq" id="WP_149160439.1">
    <property type="nucleotide sequence ID" value="NZ_CP043505.1"/>
</dbReference>
<name>A0A5C1YFG3_9MICO</name>
<accession>A0A5C1YFG3</accession>
<gene>
    <name evidence="3" type="ORF">FLP10_08270</name>
</gene>